<dbReference type="OrthoDB" id="625727at2"/>
<evidence type="ECO:0000313" key="8">
    <source>
        <dbReference type="EMBL" id="SIO53728.1"/>
    </source>
</evidence>
<dbReference type="GO" id="GO:0009279">
    <property type="term" value="C:cell outer membrane"/>
    <property type="evidence" value="ECO:0007669"/>
    <property type="project" value="UniProtKB-SubCell"/>
</dbReference>
<dbReference type="RefSeq" id="WP_084185854.1">
    <property type="nucleotide sequence ID" value="NZ_FSRA01000002.1"/>
</dbReference>
<dbReference type="STRING" id="536979.SAMN04488055_5468"/>
<dbReference type="Pfam" id="PF07980">
    <property type="entry name" value="SusD_RagB"/>
    <property type="match status" value="1"/>
</dbReference>
<evidence type="ECO:0000313" key="9">
    <source>
        <dbReference type="Proteomes" id="UP000185003"/>
    </source>
</evidence>
<dbReference type="AlphaFoldDB" id="A0A1N6KAZ6"/>
<reference evidence="8 9" key="1">
    <citation type="submission" date="2016-11" db="EMBL/GenBank/DDBJ databases">
        <authorList>
            <person name="Jaros S."/>
            <person name="Januszkiewicz K."/>
            <person name="Wedrychowicz H."/>
        </authorList>
    </citation>
    <scope>NUCLEOTIDE SEQUENCE [LARGE SCALE GENOMIC DNA]</scope>
    <source>
        <strain evidence="8 9">DSM 24787</strain>
    </source>
</reference>
<dbReference type="Gene3D" id="1.25.40.390">
    <property type="match status" value="1"/>
</dbReference>
<evidence type="ECO:0000256" key="2">
    <source>
        <dbReference type="ARBA" id="ARBA00006275"/>
    </source>
</evidence>
<dbReference type="EMBL" id="FSRA01000002">
    <property type="protein sequence ID" value="SIO53728.1"/>
    <property type="molecule type" value="Genomic_DNA"/>
</dbReference>
<gene>
    <name evidence="8" type="ORF">SAMN04488055_5468</name>
</gene>
<evidence type="ECO:0000259" key="6">
    <source>
        <dbReference type="Pfam" id="PF07980"/>
    </source>
</evidence>
<dbReference type="CDD" id="cd08977">
    <property type="entry name" value="SusD"/>
    <property type="match status" value="1"/>
</dbReference>
<evidence type="ECO:0000256" key="3">
    <source>
        <dbReference type="ARBA" id="ARBA00022729"/>
    </source>
</evidence>
<dbReference type="SUPFAM" id="SSF48452">
    <property type="entry name" value="TPR-like"/>
    <property type="match status" value="1"/>
</dbReference>
<accession>A0A1N6KAZ6</accession>
<evidence type="ECO:0000256" key="4">
    <source>
        <dbReference type="ARBA" id="ARBA00023136"/>
    </source>
</evidence>
<evidence type="ECO:0000256" key="5">
    <source>
        <dbReference type="ARBA" id="ARBA00023237"/>
    </source>
</evidence>
<dbReference type="Pfam" id="PF14322">
    <property type="entry name" value="SusD-like_3"/>
    <property type="match status" value="1"/>
</dbReference>
<feature type="domain" description="SusD-like N-terminal" evidence="7">
    <location>
        <begin position="117"/>
        <end position="267"/>
    </location>
</feature>
<keyword evidence="5" id="KW-0998">Cell outer membrane</keyword>
<name>A0A1N6KAZ6_9BACT</name>
<proteinExistence type="inferred from homology"/>
<dbReference type="InterPro" id="IPR012944">
    <property type="entry name" value="SusD_RagB_dom"/>
</dbReference>
<feature type="domain" description="RagB/SusD" evidence="6">
    <location>
        <begin position="360"/>
        <end position="516"/>
    </location>
</feature>
<dbReference type="InterPro" id="IPR011990">
    <property type="entry name" value="TPR-like_helical_dom_sf"/>
</dbReference>
<sequence length="517" mass="57910">MKQDITSNHIKPNVILNLVQSLIQKTKSNYIQSDMQKKNGKIGLAILILFTTSCTKFVEIDPPATDLIKSTVFTDESTATAAIIDVYAQMINGISYSNGTITSSLSYRAGLSADELDLYSTNAEHIEFATNTILPTTSVINSSFWAAPYKHIFQANAILEGLPNSEKLTPALKSRLEGEAKFLRAYAYFHLVNMFGDVPLIKTTDYRINSNIPRTSKSEVYQQIITDLKDAQNLLDSNYRAPNNTITSERARVNKFAATALLARTYLYLKDWPNAETQASAIINYTALYELQPLKDVFIKNKKEAIWQLSRDNGNAPDAGAFIFTTVPNNGALKNSLVTSFEANDQRKVNWIGSRVSGVNTYYFPNKYKLTSLTPIDEYSMMLRLAEQYLIRAEARINQPGKIADGIADLNVLRSRASLPAPNNLPPLLTVLSKEQAIVALELERQHELFTELGHRWFDLKRWPSILTPGDNTLSRADDVLKPLKAGWTKEDKLYPIPQVQINNDPAMANQQNPGYN</sequence>
<organism evidence="8 9">
    <name type="scientific">Chitinophaga niabensis</name>
    <dbReference type="NCBI Taxonomy" id="536979"/>
    <lineage>
        <taxon>Bacteria</taxon>
        <taxon>Pseudomonadati</taxon>
        <taxon>Bacteroidota</taxon>
        <taxon>Chitinophagia</taxon>
        <taxon>Chitinophagales</taxon>
        <taxon>Chitinophagaceae</taxon>
        <taxon>Chitinophaga</taxon>
    </lineage>
</organism>
<comment type="similarity">
    <text evidence="2">Belongs to the SusD family.</text>
</comment>
<dbReference type="Proteomes" id="UP000185003">
    <property type="component" value="Unassembled WGS sequence"/>
</dbReference>
<keyword evidence="4" id="KW-0472">Membrane</keyword>
<dbReference type="InterPro" id="IPR033985">
    <property type="entry name" value="SusD-like_N"/>
</dbReference>
<evidence type="ECO:0000256" key="1">
    <source>
        <dbReference type="ARBA" id="ARBA00004442"/>
    </source>
</evidence>
<keyword evidence="3" id="KW-0732">Signal</keyword>
<evidence type="ECO:0000259" key="7">
    <source>
        <dbReference type="Pfam" id="PF14322"/>
    </source>
</evidence>
<keyword evidence="9" id="KW-1185">Reference proteome</keyword>
<protein>
    <submittedName>
        <fullName evidence="8">SusD family protein</fullName>
    </submittedName>
</protein>
<comment type="subcellular location">
    <subcellularLocation>
        <location evidence="1">Cell outer membrane</location>
    </subcellularLocation>
</comment>